<sequence length="182" mass="20890">MSSLVILFRLLFLQIVFFDTAVKEANGLAFVSGPDKITVNATTGSNQTFTWKLNISQEHKDRALKVLFGPWDGSYKFVRPIITFNQNLFGNTTVDKSPENRKSRRLYWVGDLKRDYYIAFQFVNIQRDDAGDYGVKLRVDNYPYRPLTLQSWFTLKVEDPPPTPMPTPTSSFSKIHPCVIAN</sequence>
<name>A0ABN8Q100_9CNID</name>
<gene>
    <name evidence="2" type="ORF">PEVE_00000864</name>
</gene>
<dbReference type="EMBL" id="CALNXI010001041">
    <property type="protein sequence ID" value="CAH3152779.1"/>
    <property type="molecule type" value="Genomic_DNA"/>
</dbReference>
<proteinExistence type="predicted"/>
<evidence type="ECO:0000313" key="3">
    <source>
        <dbReference type="Proteomes" id="UP001159427"/>
    </source>
</evidence>
<comment type="caution">
    <text evidence="2">The sequence shown here is derived from an EMBL/GenBank/DDBJ whole genome shotgun (WGS) entry which is preliminary data.</text>
</comment>
<feature type="signal peptide" evidence="1">
    <location>
        <begin position="1"/>
        <end position="27"/>
    </location>
</feature>
<dbReference type="Proteomes" id="UP001159427">
    <property type="component" value="Unassembled WGS sequence"/>
</dbReference>
<protein>
    <submittedName>
        <fullName evidence="2">Uncharacterized protein</fullName>
    </submittedName>
</protein>
<evidence type="ECO:0000256" key="1">
    <source>
        <dbReference type="SAM" id="SignalP"/>
    </source>
</evidence>
<keyword evidence="1" id="KW-0732">Signal</keyword>
<keyword evidence="3" id="KW-1185">Reference proteome</keyword>
<evidence type="ECO:0000313" key="2">
    <source>
        <dbReference type="EMBL" id="CAH3152779.1"/>
    </source>
</evidence>
<feature type="chain" id="PRO_5046967564" evidence="1">
    <location>
        <begin position="28"/>
        <end position="182"/>
    </location>
</feature>
<organism evidence="2 3">
    <name type="scientific">Porites evermanni</name>
    <dbReference type="NCBI Taxonomy" id="104178"/>
    <lineage>
        <taxon>Eukaryota</taxon>
        <taxon>Metazoa</taxon>
        <taxon>Cnidaria</taxon>
        <taxon>Anthozoa</taxon>
        <taxon>Hexacorallia</taxon>
        <taxon>Scleractinia</taxon>
        <taxon>Fungiina</taxon>
        <taxon>Poritidae</taxon>
        <taxon>Porites</taxon>
    </lineage>
</organism>
<reference evidence="2 3" key="1">
    <citation type="submission" date="2022-05" db="EMBL/GenBank/DDBJ databases">
        <authorList>
            <consortium name="Genoscope - CEA"/>
            <person name="William W."/>
        </authorList>
    </citation>
    <scope>NUCLEOTIDE SEQUENCE [LARGE SCALE GENOMIC DNA]</scope>
</reference>
<accession>A0ABN8Q100</accession>